<dbReference type="EMBL" id="CACRTG010000008">
    <property type="protein sequence ID" value="VYS97162.1"/>
    <property type="molecule type" value="Genomic_DNA"/>
</dbReference>
<sequence>MKYYHNLYLSDELKEKKEEIIYKLEHDKIQLNKYVIVLAENANNNLEFYDTALLLQRGWKKRRLLVVGIADGFEEALYLVEKIAQEVYDVTGDIKIRKYLLEQQQKFEEGKV</sequence>
<accession>A0A6N2SVX6</accession>
<proteinExistence type="predicted"/>
<gene>
    <name evidence="1" type="ORF">CNLFYP112_01500</name>
</gene>
<name>A0A6N2SVX6_9FIRM</name>
<dbReference type="AlphaFoldDB" id="A0A6N2SVX6"/>
<evidence type="ECO:0000313" key="1">
    <source>
        <dbReference type="EMBL" id="VYS97162.1"/>
    </source>
</evidence>
<reference evidence="1" key="1">
    <citation type="submission" date="2019-11" db="EMBL/GenBank/DDBJ databases">
        <authorList>
            <person name="Feng L."/>
        </authorList>
    </citation>
    <scope>NUCLEOTIDE SEQUENCE</scope>
    <source>
        <strain evidence="1">CnexileLFYP112</strain>
    </source>
</reference>
<protein>
    <submittedName>
        <fullName evidence="1">Uncharacterized protein</fullName>
    </submittedName>
</protein>
<organism evidence="1">
    <name type="scientific">[Clostridium] nexile</name>
    <dbReference type="NCBI Taxonomy" id="29361"/>
    <lineage>
        <taxon>Bacteria</taxon>
        <taxon>Bacillati</taxon>
        <taxon>Bacillota</taxon>
        <taxon>Clostridia</taxon>
        <taxon>Lachnospirales</taxon>
        <taxon>Lachnospiraceae</taxon>
        <taxon>Tyzzerella</taxon>
    </lineage>
</organism>